<dbReference type="AlphaFoldDB" id="A0A1Y1CES2"/>
<keyword evidence="2" id="KW-0067">ATP-binding</keyword>
<proteinExistence type="predicted"/>
<sequence length="89" mass="10602">MYKDYIIDQLIALLVDQEWEYRYNKKIANLKVSAKFRNLATVEDIDYATSRSLDRNVLERLASFDFLKRKENLIITGLKEKVRVILPKH</sequence>
<evidence type="ECO:0000259" key="1">
    <source>
        <dbReference type="Pfam" id="PF01695"/>
    </source>
</evidence>
<dbReference type="InterPro" id="IPR002611">
    <property type="entry name" value="IstB_ATP-bd"/>
</dbReference>
<evidence type="ECO:0000313" key="2">
    <source>
        <dbReference type="EMBL" id="BAX78824.1"/>
    </source>
</evidence>
<reference evidence="3" key="2">
    <citation type="journal article" date="2020" name="Antonie Van Leeuwenhoek">
        <title>Labilibaculum antarcticum sp. nov., a novel facultative anaerobic, psychrotorelant bacterium isolated from marine sediment of Antarctica.</title>
        <authorList>
            <person name="Watanabe M."/>
            <person name="Kojima H."/>
            <person name="Fukui M."/>
        </authorList>
    </citation>
    <scope>NUCLEOTIDE SEQUENCE [LARGE SCALE GENOMIC DNA]</scope>
    <source>
        <strain evidence="3">SPP2</strain>
    </source>
</reference>
<gene>
    <name evidence="2" type="ORF">ALGA_0430</name>
</gene>
<feature type="domain" description="IstB-like ATP-binding" evidence="1">
    <location>
        <begin position="9"/>
        <end position="77"/>
    </location>
</feature>
<dbReference type="GO" id="GO:0005524">
    <property type="term" value="F:ATP binding"/>
    <property type="evidence" value="ECO:0007669"/>
    <property type="project" value="UniProtKB-KW"/>
</dbReference>
<dbReference type="EMBL" id="AP018042">
    <property type="protein sequence ID" value="BAX78824.1"/>
    <property type="molecule type" value="Genomic_DNA"/>
</dbReference>
<reference evidence="2 3" key="1">
    <citation type="journal article" date="2018" name="Mar. Genomics">
        <title>Complete genome sequence of Marinifilaceae bacterium strain SPP2, isolated from the Antarctic marine sediment.</title>
        <authorList>
            <person name="Watanabe M."/>
            <person name="Kojima H."/>
            <person name="Fukui M."/>
        </authorList>
    </citation>
    <scope>NUCLEOTIDE SEQUENCE [LARGE SCALE GENOMIC DNA]</scope>
    <source>
        <strain evidence="2 3">SPP2</strain>
    </source>
</reference>
<accession>A0A1Y1CES2</accession>
<dbReference type="Pfam" id="PF01695">
    <property type="entry name" value="IstB_IS21"/>
    <property type="match status" value="1"/>
</dbReference>
<dbReference type="Proteomes" id="UP000218267">
    <property type="component" value="Chromosome"/>
</dbReference>
<keyword evidence="2" id="KW-0547">Nucleotide-binding</keyword>
<organism evidence="2 3">
    <name type="scientific">Labilibaculum antarcticum</name>
    <dbReference type="NCBI Taxonomy" id="1717717"/>
    <lineage>
        <taxon>Bacteria</taxon>
        <taxon>Pseudomonadati</taxon>
        <taxon>Bacteroidota</taxon>
        <taxon>Bacteroidia</taxon>
        <taxon>Marinilabiliales</taxon>
        <taxon>Marinifilaceae</taxon>
        <taxon>Labilibaculum</taxon>
    </lineage>
</organism>
<dbReference type="KEGG" id="mbas:ALGA_0430"/>
<evidence type="ECO:0000313" key="3">
    <source>
        <dbReference type="Proteomes" id="UP000218267"/>
    </source>
</evidence>
<keyword evidence="3" id="KW-1185">Reference proteome</keyword>
<protein>
    <submittedName>
        <fullName evidence="2">ATP-binding protein</fullName>
    </submittedName>
</protein>
<name>A0A1Y1CES2_9BACT</name>
<dbReference type="OrthoDB" id="8064373at2"/>